<protein>
    <recommendedName>
        <fullName evidence="3">DUF2332 domain-containing protein</fullName>
    </recommendedName>
</protein>
<dbReference type="Proteomes" id="UP000198251">
    <property type="component" value="Chromosome I"/>
</dbReference>
<gene>
    <name evidence="1" type="ORF">GA0070610_5961</name>
</gene>
<dbReference type="Pfam" id="PF10094">
    <property type="entry name" value="DUF2332"/>
    <property type="match status" value="1"/>
</dbReference>
<name>A0A1C5GKD3_MICEH</name>
<dbReference type="GeneID" id="95805599"/>
<dbReference type="AlphaFoldDB" id="A0A1C5GKD3"/>
<sequence length="357" mass="38097">MSREQAAAAIERQARACAAMDAGLYADLLTRAAADVRAGGPCATVITGYEDAPADDVVSLRLLGGVHALVLSGRAPELARFYPSAGGAYRPADAPACWTAFRTVVEAEHDTLRRWLRRPPQTNEVGRANLLLAGLLHAVHEAGGLPVRLVELGASGGLNLRADEFRVEAAGFAWGPADSPVRLPDAWRGGAPDWLREAAGTYPKLTVVERIGCDLTPLDPGDPDDALALRAYVWPQHTARAARLTGALELARRLPARVVAAGAADFLAGITPRPGTLTVVWHSVMRQYVPAEEWARVTTELDRLAAAGSADAPVAHLSFEPHPREARNAFELRARLGRGAERLLAEAHPHGLPAWPT</sequence>
<evidence type="ECO:0000313" key="1">
    <source>
        <dbReference type="EMBL" id="SCG19576.1"/>
    </source>
</evidence>
<organism evidence="1 2">
    <name type="scientific">Micromonospora echinofusca</name>
    <dbReference type="NCBI Taxonomy" id="47858"/>
    <lineage>
        <taxon>Bacteria</taxon>
        <taxon>Bacillati</taxon>
        <taxon>Actinomycetota</taxon>
        <taxon>Actinomycetes</taxon>
        <taxon>Micromonosporales</taxon>
        <taxon>Micromonosporaceae</taxon>
        <taxon>Micromonospora</taxon>
    </lineage>
</organism>
<dbReference type="PIRSF" id="PIRSF012608">
    <property type="entry name" value="UCP012608"/>
    <property type="match status" value="1"/>
</dbReference>
<dbReference type="EMBL" id="LT607733">
    <property type="protein sequence ID" value="SCG19576.1"/>
    <property type="molecule type" value="Genomic_DNA"/>
</dbReference>
<proteinExistence type="predicted"/>
<dbReference type="RefSeq" id="WP_089003013.1">
    <property type="nucleotide sequence ID" value="NZ_JBFAAC010000015.1"/>
</dbReference>
<reference evidence="1 2" key="1">
    <citation type="submission" date="2016-06" db="EMBL/GenBank/DDBJ databases">
        <authorList>
            <person name="Kjaerup R.B."/>
            <person name="Dalgaard T.S."/>
            <person name="Juul-Madsen H.R."/>
        </authorList>
    </citation>
    <scope>NUCLEOTIDE SEQUENCE [LARGE SCALE GENOMIC DNA]</scope>
    <source>
        <strain evidence="1 2">DSM 43913</strain>
    </source>
</reference>
<accession>A0A1C5GKD3</accession>
<keyword evidence="2" id="KW-1185">Reference proteome</keyword>
<dbReference type="InterPro" id="IPR011200">
    <property type="entry name" value="UCP012608"/>
</dbReference>
<evidence type="ECO:0000313" key="2">
    <source>
        <dbReference type="Proteomes" id="UP000198251"/>
    </source>
</evidence>
<evidence type="ECO:0008006" key="3">
    <source>
        <dbReference type="Google" id="ProtNLM"/>
    </source>
</evidence>